<protein>
    <submittedName>
        <fullName evidence="2">AhpC/TSA family protein</fullName>
    </submittedName>
</protein>
<dbReference type="PANTHER" id="PTHR43640:SF1">
    <property type="entry name" value="THIOREDOXIN-DEPENDENT PEROXIREDOXIN"/>
    <property type="match status" value="1"/>
</dbReference>
<dbReference type="Pfam" id="PF00578">
    <property type="entry name" value="AhpC-TSA"/>
    <property type="match status" value="1"/>
</dbReference>
<evidence type="ECO:0000313" key="3">
    <source>
        <dbReference type="Proteomes" id="UP000265341"/>
    </source>
</evidence>
<dbReference type="InterPro" id="IPR036249">
    <property type="entry name" value="Thioredoxin-like_sf"/>
</dbReference>
<dbReference type="RefSeq" id="WP_119280314.1">
    <property type="nucleotide sequence ID" value="NZ_QWLA01000104.1"/>
</dbReference>
<proteinExistence type="predicted"/>
<name>A0A399EJF0_9DEIN</name>
<dbReference type="OrthoDB" id="9809746at2"/>
<dbReference type="InterPro" id="IPR047262">
    <property type="entry name" value="PRX-like1"/>
</dbReference>
<dbReference type="Gene3D" id="3.40.30.10">
    <property type="entry name" value="Glutaredoxin"/>
    <property type="match status" value="1"/>
</dbReference>
<dbReference type="CDD" id="cd02969">
    <property type="entry name" value="PRX_like1"/>
    <property type="match status" value="1"/>
</dbReference>
<dbReference type="PANTHER" id="PTHR43640">
    <property type="entry name" value="OS07G0260300 PROTEIN"/>
    <property type="match status" value="1"/>
</dbReference>
<sequence>MLHYPELPLGSDLIDAELPGLDGVLVRLSSFSEPLLAVVFMCNHCPYVKGSIAEIVSLSQRFAGQVAFVGINPNDYERYPEDSPQAMRDFADQHGIRFPYLLDESQEVARAYQAQRTPEVFLFDAKRKLRYHGRVNDTPKNPEAVTEHTLELALRALLAGQEPPIAQAPALGCSIKWKPGYEPAIQIQG</sequence>
<dbReference type="EMBL" id="QWLA01000104">
    <property type="protein sequence ID" value="RIH82472.1"/>
    <property type="molecule type" value="Genomic_DNA"/>
</dbReference>
<comment type="caution">
    <text evidence="2">The sequence shown here is derived from an EMBL/GenBank/DDBJ whole genome shotgun (WGS) entry which is preliminary data.</text>
</comment>
<dbReference type="GO" id="GO:0016491">
    <property type="term" value="F:oxidoreductase activity"/>
    <property type="evidence" value="ECO:0007669"/>
    <property type="project" value="InterPro"/>
</dbReference>
<dbReference type="InterPro" id="IPR000866">
    <property type="entry name" value="AhpC/TSA"/>
</dbReference>
<dbReference type="GO" id="GO:0016209">
    <property type="term" value="F:antioxidant activity"/>
    <property type="evidence" value="ECO:0007669"/>
    <property type="project" value="InterPro"/>
</dbReference>
<dbReference type="Proteomes" id="UP000265341">
    <property type="component" value="Unassembled WGS sequence"/>
</dbReference>
<dbReference type="AlphaFoldDB" id="A0A399EJF0"/>
<reference evidence="2 3" key="1">
    <citation type="submission" date="2018-08" db="EMBL/GenBank/DDBJ databases">
        <title>Meiothermus roseus NBRC 110900 genome sequencing project.</title>
        <authorList>
            <person name="Da Costa M.S."/>
            <person name="Albuquerque L."/>
            <person name="Raposo P."/>
            <person name="Froufe H.J.C."/>
            <person name="Barroso C.S."/>
            <person name="Egas C."/>
        </authorList>
    </citation>
    <scope>NUCLEOTIDE SEQUENCE [LARGE SCALE GENOMIC DNA]</scope>
    <source>
        <strain evidence="2 3">NBRC 110900</strain>
    </source>
</reference>
<dbReference type="SUPFAM" id="SSF52833">
    <property type="entry name" value="Thioredoxin-like"/>
    <property type="match status" value="1"/>
</dbReference>
<evidence type="ECO:0000259" key="1">
    <source>
        <dbReference type="PROSITE" id="PS51352"/>
    </source>
</evidence>
<accession>A0A399EJF0</accession>
<organism evidence="2 3">
    <name type="scientific">Calidithermus roseus</name>
    <dbReference type="NCBI Taxonomy" id="1644118"/>
    <lineage>
        <taxon>Bacteria</taxon>
        <taxon>Thermotogati</taxon>
        <taxon>Deinococcota</taxon>
        <taxon>Deinococci</taxon>
        <taxon>Thermales</taxon>
        <taxon>Thermaceae</taxon>
        <taxon>Calidithermus</taxon>
    </lineage>
</organism>
<evidence type="ECO:0000313" key="2">
    <source>
        <dbReference type="EMBL" id="RIH82472.1"/>
    </source>
</evidence>
<dbReference type="InterPro" id="IPR013766">
    <property type="entry name" value="Thioredoxin_domain"/>
</dbReference>
<feature type="domain" description="Thioredoxin" evidence="1">
    <location>
        <begin position="7"/>
        <end position="159"/>
    </location>
</feature>
<dbReference type="PROSITE" id="PS51352">
    <property type="entry name" value="THIOREDOXIN_2"/>
    <property type="match status" value="1"/>
</dbReference>
<gene>
    <name evidence="2" type="ORF">Mrose_03368</name>
</gene>
<keyword evidence="3" id="KW-1185">Reference proteome</keyword>